<feature type="region of interest" description="Disordered" evidence="1">
    <location>
        <begin position="137"/>
        <end position="173"/>
    </location>
</feature>
<proteinExistence type="predicted"/>
<dbReference type="Gene3D" id="1.10.1280.10">
    <property type="entry name" value="Di-copper center containing domain from catechol oxidase"/>
    <property type="match status" value="1"/>
</dbReference>
<dbReference type="OrthoDB" id="6132182at2759"/>
<dbReference type="SUPFAM" id="SSF48056">
    <property type="entry name" value="Di-copper centre-containing domain"/>
    <property type="match status" value="1"/>
</dbReference>
<protein>
    <submittedName>
        <fullName evidence="2">Uncharacterized protein</fullName>
    </submittedName>
</protein>
<feature type="region of interest" description="Disordered" evidence="1">
    <location>
        <begin position="200"/>
        <end position="254"/>
    </location>
</feature>
<dbReference type="AlphaFoldDB" id="A0A6J8ECD7"/>
<dbReference type="PANTHER" id="PTHR33395">
    <property type="entry name" value="TRANSCRIPTASE, PUTATIVE-RELATED-RELATED"/>
    <property type="match status" value="1"/>
</dbReference>
<reference evidence="2 3" key="1">
    <citation type="submission" date="2020-06" db="EMBL/GenBank/DDBJ databases">
        <authorList>
            <person name="Li R."/>
            <person name="Bekaert M."/>
        </authorList>
    </citation>
    <scope>NUCLEOTIDE SEQUENCE [LARGE SCALE GENOMIC DNA]</scope>
    <source>
        <strain evidence="3">wild</strain>
    </source>
</reference>
<accession>A0A6J8ECD7</accession>
<dbReference type="InterPro" id="IPR008922">
    <property type="entry name" value="Di-copper_centre_dom_sf"/>
</dbReference>
<dbReference type="EMBL" id="CACVKT020008734">
    <property type="protein sequence ID" value="CAC5417272.1"/>
    <property type="molecule type" value="Genomic_DNA"/>
</dbReference>
<evidence type="ECO:0000313" key="3">
    <source>
        <dbReference type="Proteomes" id="UP000507470"/>
    </source>
</evidence>
<gene>
    <name evidence="2" type="ORF">MCOR_49796</name>
</gene>
<dbReference type="PANTHER" id="PTHR33395:SF22">
    <property type="entry name" value="REVERSE TRANSCRIPTASE DOMAIN-CONTAINING PROTEIN"/>
    <property type="match status" value="1"/>
</dbReference>
<organism evidence="2 3">
    <name type="scientific">Mytilus coruscus</name>
    <name type="common">Sea mussel</name>
    <dbReference type="NCBI Taxonomy" id="42192"/>
    <lineage>
        <taxon>Eukaryota</taxon>
        <taxon>Metazoa</taxon>
        <taxon>Spiralia</taxon>
        <taxon>Lophotrochozoa</taxon>
        <taxon>Mollusca</taxon>
        <taxon>Bivalvia</taxon>
        <taxon>Autobranchia</taxon>
        <taxon>Pteriomorphia</taxon>
        <taxon>Mytilida</taxon>
        <taxon>Mytiloidea</taxon>
        <taxon>Mytilidae</taxon>
        <taxon>Mytilinae</taxon>
        <taxon>Mytilus</taxon>
    </lineage>
</organism>
<keyword evidence="3" id="KW-1185">Reference proteome</keyword>
<evidence type="ECO:0000256" key="1">
    <source>
        <dbReference type="SAM" id="MobiDB-lite"/>
    </source>
</evidence>
<sequence>MYPNRYELALQEKNPNVMLPYWDSTLDSALETHSIDTVIFTEKFLGKAQGTVSVPFGGWVRQINREVKSDCVQAPNCGSKWLDCNIFTATCVSKRSEAALPSFTSEDVFEVHNRRSATSPTNNGLLRKIPLPKNFASGFPSSSRGQPGSAGLKSFASGFPSSSRGQPKPADLSGRKITAEEFFSALKTLKKQSITIASTPSIRIRSGTPGNKGHQGQPGLNGRPGPNGAHQDMTGRTPGRPGPPSNINTQHFPQRMPSIDGLKIPEFQKVCGGNPIQNSFRLDCKVGKKLWVFVPVKVVNLRHGDIIYASYPVNMGGRKLNNTDVFSDGQPLEFTSNLQANARSKRKSCSYDKSGLFKVRVSSYGLNYYGIYEDTVFLDNKRTVSTEISYIGIKNPEQKATRFFITAVDECGIACQPMILIPGRQKRRFFRYRKTQGAIRITANGPRYYSNTYRGAESLVWRTAKFSVPQQDENQIPIVFVLISAKPDQEQHNSFLELLYDHNLHQIVNIPTRKERILDLVLVNNPSNINKVSTLPPIGLSDHDIVYVESDIWLRRVREKPRKILKYNKANWSNIKSDLEKKHTMIYKT</sequence>
<name>A0A6J8ECD7_MYTCO</name>
<evidence type="ECO:0000313" key="2">
    <source>
        <dbReference type="EMBL" id="CAC5417272.1"/>
    </source>
</evidence>
<dbReference type="Proteomes" id="UP000507470">
    <property type="component" value="Unassembled WGS sequence"/>
</dbReference>